<evidence type="ECO:0000256" key="7">
    <source>
        <dbReference type="ARBA" id="ARBA00023004"/>
    </source>
</evidence>
<dbReference type="GeneID" id="92715813"/>
<organism evidence="13 14">
    <name type="scientific">Dialister hominis</name>
    <dbReference type="NCBI Taxonomy" id="2582419"/>
    <lineage>
        <taxon>Bacteria</taxon>
        <taxon>Bacillati</taxon>
        <taxon>Bacillota</taxon>
        <taxon>Negativicutes</taxon>
        <taxon>Veillonellales</taxon>
        <taxon>Veillonellaceae</taxon>
        <taxon>Dialister</taxon>
    </lineage>
</organism>
<comment type="catalytic activity">
    <reaction evidence="10 11">
        <text>L-serine = pyruvate + NH4(+)</text>
        <dbReference type="Rhea" id="RHEA:19169"/>
        <dbReference type="ChEBI" id="CHEBI:15361"/>
        <dbReference type="ChEBI" id="CHEBI:28938"/>
        <dbReference type="ChEBI" id="CHEBI:33384"/>
        <dbReference type="EC" id="4.3.1.17"/>
    </reaction>
</comment>
<comment type="pathway">
    <text evidence="2">Carbohydrate biosynthesis; gluconeogenesis.</text>
</comment>
<evidence type="ECO:0000256" key="8">
    <source>
        <dbReference type="ARBA" id="ARBA00023014"/>
    </source>
</evidence>
<keyword evidence="7 11" id="KW-0408">Iron</keyword>
<evidence type="ECO:0000256" key="1">
    <source>
        <dbReference type="ARBA" id="ARBA00001966"/>
    </source>
</evidence>
<dbReference type="GO" id="GO:0051539">
    <property type="term" value="F:4 iron, 4 sulfur cluster binding"/>
    <property type="evidence" value="ECO:0007669"/>
    <property type="project" value="UniProtKB-UniRule"/>
</dbReference>
<dbReference type="RefSeq" id="WP_143332352.1">
    <property type="nucleotide sequence ID" value="NZ_AP019697.1"/>
</dbReference>
<dbReference type="EMBL" id="AP019697">
    <property type="protein sequence ID" value="BBK24661.1"/>
    <property type="molecule type" value="Genomic_DNA"/>
</dbReference>
<evidence type="ECO:0000313" key="13">
    <source>
        <dbReference type="EMBL" id="BBK24661.1"/>
    </source>
</evidence>
<comment type="cofactor">
    <cofactor evidence="1 11">
        <name>[4Fe-4S] cluster</name>
        <dbReference type="ChEBI" id="CHEBI:49883"/>
    </cofactor>
</comment>
<dbReference type="GO" id="GO:0006094">
    <property type="term" value="P:gluconeogenesis"/>
    <property type="evidence" value="ECO:0007669"/>
    <property type="project" value="UniProtKB-KW"/>
</dbReference>
<evidence type="ECO:0000256" key="9">
    <source>
        <dbReference type="ARBA" id="ARBA00023239"/>
    </source>
</evidence>
<dbReference type="InterPro" id="IPR051318">
    <property type="entry name" value="Fe-S_L-Ser"/>
</dbReference>
<keyword evidence="4 11" id="KW-0312">Gluconeogenesis</keyword>
<dbReference type="OrthoDB" id="9805537at2"/>
<evidence type="ECO:0000256" key="4">
    <source>
        <dbReference type="ARBA" id="ARBA00022432"/>
    </source>
</evidence>
<evidence type="ECO:0000256" key="5">
    <source>
        <dbReference type="ARBA" id="ARBA00022485"/>
    </source>
</evidence>
<evidence type="ECO:0000256" key="6">
    <source>
        <dbReference type="ARBA" id="ARBA00022723"/>
    </source>
</evidence>
<dbReference type="PANTHER" id="PTHR30182:SF1">
    <property type="entry name" value="L-SERINE DEHYDRATASE 1"/>
    <property type="match status" value="1"/>
</dbReference>
<dbReference type="KEGG" id="dho:Dia5BBH33_05960"/>
<keyword evidence="6 11" id="KW-0479">Metal-binding</keyword>
<feature type="domain" description="Serine dehydratase-like alpha subunit" evidence="12">
    <location>
        <begin position="28"/>
        <end position="274"/>
    </location>
</feature>
<name>A0A8D4UTV1_9FIRM</name>
<reference evidence="14" key="1">
    <citation type="submission" date="2019-05" db="EMBL/GenBank/DDBJ databases">
        <title>Complete genome sequencing of Dialister sp. strain 5BBH33.</title>
        <authorList>
            <person name="Sakamoto M."/>
            <person name="Murakami T."/>
            <person name="Mori H."/>
        </authorList>
    </citation>
    <scope>NUCLEOTIDE SEQUENCE [LARGE SCALE GENOMIC DNA]</scope>
    <source>
        <strain evidence="14">5BBH33</strain>
    </source>
</reference>
<evidence type="ECO:0000256" key="11">
    <source>
        <dbReference type="RuleBase" id="RU366059"/>
    </source>
</evidence>
<keyword evidence="5 11" id="KW-0004">4Fe-4S</keyword>
<dbReference type="AlphaFoldDB" id="A0A8D4UTV1"/>
<evidence type="ECO:0000256" key="2">
    <source>
        <dbReference type="ARBA" id="ARBA00004742"/>
    </source>
</evidence>
<gene>
    <name evidence="13" type="ORF">Dia5BBH33_05960</name>
</gene>
<evidence type="ECO:0000259" key="12">
    <source>
        <dbReference type="Pfam" id="PF03313"/>
    </source>
</evidence>
<dbReference type="PANTHER" id="PTHR30182">
    <property type="entry name" value="L-SERINE DEHYDRATASE"/>
    <property type="match status" value="1"/>
</dbReference>
<dbReference type="InterPro" id="IPR004642">
    <property type="entry name" value="Ser_deHydtase_asu"/>
</dbReference>
<dbReference type="NCBIfam" id="TIGR00718">
    <property type="entry name" value="sda_alpha"/>
    <property type="match status" value="1"/>
</dbReference>
<keyword evidence="9 11" id="KW-0456">Lyase</keyword>
<keyword evidence="8 11" id="KW-0411">Iron-sulfur</keyword>
<dbReference type="Pfam" id="PF03313">
    <property type="entry name" value="SDH_alpha"/>
    <property type="match status" value="1"/>
</dbReference>
<proteinExistence type="inferred from homology"/>
<dbReference type="GO" id="GO:0003941">
    <property type="term" value="F:L-serine ammonia-lyase activity"/>
    <property type="evidence" value="ECO:0007669"/>
    <property type="project" value="UniProtKB-UniRule"/>
</dbReference>
<comment type="similarity">
    <text evidence="3 11">Belongs to the iron-sulfur dependent L-serine dehydratase family.</text>
</comment>
<sequence>MYTYHSLKELFDLADKAECSPGIIACRAEAEESGKSCEEVWNRMKKTIPVFRNAIRQGLSDTGKSASGLVGGDASRLYHGKMRFLSPICQRAASYALATAESNAKMHRVVACPTAGACGILPAVIAAVSEEENSGEEDITRALFTAGAVGRIVAEKASIAGAVGGCQAECGTACGMAAAAAVDLIGGTTEEMGHAFALAVKNILGLVCDPVGGLVEVPCVKRNAFHAVHALTSVEMVMSGIRSVIPPDEVIEALNDVGRRLPVELRETSLAGLAMTATGRRINKRLEECARKV</sequence>
<evidence type="ECO:0000256" key="10">
    <source>
        <dbReference type="ARBA" id="ARBA00049406"/>
    </source>
</evidence>
<dbReference type="GO" id="GO:0046872">
    <property type="term" value="F:metal ion binding"/>
    <property type="evidence" value="ECO:0007669"/>
    <property type="project" value="UniProtKB-KW"/>
</dbReference>
<dbReference type="EC" id="4.3.1.17" evidence="11"/>
<evidence type="ECO:0000256" key="3">
    <source>
        <dbReference type="ARBA" id="ARBA00008636"/>
    </source>
</evidence>
<dbReference type="InterPro" id="IPR005130">
    <property type="entry name" value="Ser_deHydtase-like_asu"/>
</dbReference>
<protein>
    <recommendedName>
        <fullName evidence="11">L-serine dehydratase</fullName>
        <ecNumber evidence="11">4.3.1.17</ecNumber>
    </recommendedName>
</protein>
<accession>A0A8D4UTV1</accession>
<dbReference type="Proteomes" id="UP000320585">
    <property type="component" value="Chromosome"/>
</dbReference>
<keyword evidence="14" id="KW-1185">Reference proteome</keyword>
<evidence type="ECO:0000313" key="14">
    <source>
        <dbReference type="Proteomes" id="UP000320585"/>
    </source>
</evidence>